<dbReference type="Proteomes" id="UP001204798">
    <property type="component" value="Unassembled WGS sequence"/>
</dbReference>
<proteinExistence type="inferred from homology"/>
<dbReference type="NCBIfam" id="TIGR02136">
    <property type="entry name" value="ptsS_2"/>
    <property type="match status" value="1"/>
</dbReference>
<keyword evidence="3" id="KW-0732">Signal</keyword>
<comment type="caution">
    <text evidence="6">The sequence shown here is derived from an EMBL/GenBank/DDBJ whole genome shotgun (WGS) entry which is preliminary data.</text>
</comment>
<feature type="domain" description="PBP" evidence="5">
    <location>
        <begin position="30"/>
        <end position="282"/>
    </location>
</feature>
<dbReference type="CDD" id="cd13654">
    <property type="entry name" value="PBP2_phosphate_like_2"/>
    <property type="match status" value="1"/>
</dbReference>
<dbReference type="PANTHER" id="PTHR30570">
    <property type="entry name" value="PERIPLASMIC PHOSPHATE BINDING COMPONENT OF PHOSPHATE ABC TRANSPORTER"/>
    <property type="match status" value="1"/>
</dbReference>
<accession>A0ABT2EPV3</accession>
<gene>
    <name evidence="6" type="ORF">M2350_002402</name>
</gene>
<dbReference type="PANTHER" id="PTHR30570:SF1">
    <property type="entry name" value="PHOSPHATE-BINDING PROTEIN PSTS"/>
    <property type="match status" value="1"/>
</dbReference>
<name>A0ABT2EPV3_9BACT</name>
<dbReference type="Pfam" id="PF12849">
    <property type="entry name" value="PBP_like_2"/>
    <property type="match status" value="1"/>
</dbReference>
<dbReference type="InterPro" id="IPR050811">
    <property type="entry name" value="Phosphate_ABC_transporter"/>
</dbReference>
<keyword evidence="7" id="KW-1185">Reference proteome</keyword>
<evidence type="ECO:0000313" key="6">
    <source>
        <dbReference type="EMBL" id="MCS3919985.1"/>
    </source>
</evidence>
<dbReference type="SUPFAM" id="SSF53850">
    <property type="entry name" value="Periplasmic binding protein-like II"/>
    <property type="match status" value="1"/>
</dbReference>
<dbReference type="RefSeq" id="WP_259097006.1">
    <property type="nucleotide sequence ID" value="NZ_CP130454.1"/>
</dbReference>
<sequence>MVWKGKANFAVSMLCLLIAALFVYGQRQLSGVIRIDGSSTVYLLTEAVAEDFQRLNPRVRVTVGISGTGGGFKRFSRGEVDLIGASRPIKAVEDEACRKNKIAYIELPVAYDAIAIVVNPANNWCNHLTVDELKRVWEPKAQGKITKWSQVRKGFPNRPLKLFRAGADSGTYDFFTAAVVGKEHASRGDYMSSEDDNQLVQGVASDVNALGFIPFAYFVENRQRLKLVAIQCKCHNNGKPMKPSEKAVRENRYHLARPLFIYVNRKSADRPEVSAFVEFYLRNAAKLAKEVGYIPLPKQAYDLALEQFRNRIVGSMFGAKGAQVGVTIEQLLAAEAKKK</sequence>
<dbReference type="InterPro" id="IPR024370">
    <property type="entry name" value="PBP_domain"/>
</dbReference>
<comment type="similarity">
    <text evidence="1 4">Belongs to the PstS family.</text>
</comment>
<dbReference type="EMBL" id="JANUCP010000004">
    <property type="protein sequence ID" value="MCS3919985.1"/>
    <property type="molecule type" value="Genomic_DNA"/>
</dbReference>
<dbReference type="Gene3D" id="3.40.190.10">
    <property type="entry name" value="Periplasmic binding protein-like II"/>
    <property type="match status" value="2"/>
</dbReference>
<organism evidence="6 7">
    <name type="scientific">Candidatus Fervidibacter sacchari</name>
    <dbReference type="NCBI Taxonomy" id="1448929"/>
    <lineage>
        <taxon>Bacteria</taxon>
        <taxon>Candidatus Fervidibacterota</taxon>
        <taxon>Candidatus Fervidibacter</taxon>
    </lineage>
</organism>
<dbReference type="InterPro" id="IPR011862">
    <property type="entry name" value="Phos-bd"/>
</dbReference>
<evidence type="ECO:0000259" key="5">
    <source>
        <dbReference type="Pfam" id="PF12849"/>
    </source>
</evidence>
<keyword evidence="4" id="KW-0592">Phosphate transport</keyword>
<evidence type="ECO:0000256" key="1">
    <source>
        <dbReference type="ARBA" id="ARBA00008725"/>
    </source>
</evidence>
<protein>
    <recommendedName>
        <fullName evidence="4">Phosphate-binding protein</fullName>
    </recommendedName>
</protein>
<evidence type="ECO:0000256" key="3">
    <source>
        <dbReference type="ARBA" id="ARBA00022729"/>
    </source>
</evidence>
<comment type="function">
    <text evidence="4">Involved in the system for phosphate transport across the cytoplasmic membrane.</text>
</comment>
<evidence type="ECO:0000313" key="7">
    <source>
        <dbReference type="Proteomes" id="UP001204798"/>
    </source>
</evidence>
<reference evidence="6 7" key="1">
    <citation type="submission" date="2022-08" db="EMBL/GenBank/DDBJ databases">
        <title>Bacterial and archaeal communities from various locations to study Microbial Dark Matter (Phase II).</title>
        <authorList>
            <person name="Stepanauskas R."/>
        </authorList>
    </citation>
    <scope>NUCLEOTIDE SEQUENCE [LARGE SCALE GENOMIC DNA]</scope>
    <source>
        <strain evidence="6 7">PD1</strain>
    </source>
</reference>
<evidence type="ECO:0000256" key="2">
    <source>
        <dbReference type="ARBA" id="ARBA00022448"/>
    </source>
</evidence>
<evidence type="ECO:0000256" key="4">
    <source>
        <dbReference type="RuleBase" id="RU367119"/>
    </source>
</evidence>
<keyword evidence="2 4" id="KW-0813">Transport</keyword>